<dbReference type="Proteomes" id="UP000001811">
    <property type="component" value="Chromosome 12"/>
</dbReference>
<organism evidence="2 3">
    <name type="scientific">Oryctolagus cuniculus</name>
    <name type="common">Rabbit</name>
    <dbReference type="NCBI Taxonomy" id="9986"/>
    <lineage>
        <taxon>Eukaryota</taxon>
        <taxon>Metazoa</taxon>
        <taxon>Chordata</taxon>
        <taxon>Craniata</taxon>
        <taxon>Vertebrata</taxon>
        <taxon>Euteleostomi</taxon>
        <taxon>Mammalia</taxon>
        <taxon>Eutheria</taxon>
        <taxon>Euarchontoglires</taxon>
        <taxon>Glires</taxon>
        <taxon>Lagomorpha</taxon>
        <taxon>Leporidae</taxon>
        <taxon>Oryctolagus</taxon>
    </lineage>
</organism>
<keyword evidence="1" id="KW-1133">Transmembrane helix</keyword>
<feature type="transmembrane region" description="Helical" evidence="1">
    <location>
        <begin position="67"/>
        <end position="87"/>
    </location>
</feature>
<dbReference type="GeneTree" id="ENSGT00730000111479"/>
<dbReference type="AlphaFoldDB" id="G1U7M2"/>
<dbReference type="eggNOG" id="ENOG502S81N">
    <property type="taxonomic scope" value="Eukaryota"/>
</dbReference>
<feature type="transmembrane region" description="Helical" evidence="1">
    <location>
        <begin position="126"/>
        <end position="148"/>
    </location>
</feature>
<dbReference type="PaxDb" id="9986-ENSOCUP00000025430"/>
<proteinExistence type="predicted"/>
<keyword evidence="1" id="KW-0812">Transmembrane</keyword>
<dbReference type="Bgee" id="ENSOCUG00000025067">
    <property type="expression patterns" value="Expressed in testis and 6 other cell types or tissues"/>
</dbReference>
<reference evidence="2" key="2">
    <citation type="submission" date="2025-08" db="UniProtKB">
        <authorList>
            <consortium name="Ensembl"/>
        </authorList>
    </citation>
    <scope>IDENTIFICATION</scope>
    <source>
        <strain evidence="2">Thorbecke</strain>
    </source>
</reference>
<accession>G1U7M2</accession>
<sequence length="192" mass="22420">ITKPLRWCGMTAKMGTVLSGVFTIMATKMYLIFEEKHLGNHNCLKTGPQDSADDAINEFIICHSWKIVFYLSAFTILVSVFLLYSVYIQLYRGLMTYVIWILFYETVNIIIQVLTNTDLSPTEVRVLRWFGLVSRAFMHCFWVFYVIAYAHIIYKTQSQGNILYYNRRISMGGGEAPRRKSKIISFIHHYKD</sequence>
<keyword evidence="3" id="KW-1185">Reference proteome</keyword>
<dbReference type="InParanoid" id="G1U7M2"/>
<dbReference type="Ensembl" id="ENSOCUT00000027209.2">
    <property type="protein sequence ID" value="ENSOCUP00000025430.2"/>
    <property type="gene ID" value="ENSOCUG00000025067.2"/>
</dbReference>
<evidence type="ECO:0000256" key="1">
    <source>
        <dbReference type="SAM" id="Phobius"/>
    </source>
</evidence>
<name>G1U7M2_RABIT</name>
<reference evidence="2 3" key="1">
    <citation type="journal article" date="2011" name="Nature">
        <title>A high-resolution map of human evolutionary constraint using 29 mammals.</title>
        <authorList>
            <person name="Lindblad-Toh K."/>
            <person name="Garber M."/>
            <person name="Zuk O."/>
            <person name="Lin M.F."/>
            <person name="Parker B.J."/>
            <person name="Washietl S."/>
            <person name="Kheradpour P."/>
            <person name="Ernst J."/>
            <person name="Jordan G."/>
            <person name="Mauceli E."/>
            <person name="Ward L.D."/>
            <person name="Lowe C.B."/>
            <person name="Holloway A.K."/>
            <person name="Clamp M."/>
            <person name="Gnerre S."/>
            <person name="Alfoldi J."/>
            <person name="Beal K."/>
            <person name="Chang J."/>
            <person name="Clawson H."/>
            <person name="Cuff J."/>
            <person name="Di Palma F."/>
            <person name="Fitzgerald S."/>
            <person name="Flicek P."/>
            <person name="Guttman M."/>
            <person name="Hubisz M.J."/>
            <person name="Jaffe D.B."/>
            <person name="Jungreis I."/>
            <person name="Kent W.J."/>
            <person name="Kostka D."/>
            <person name="Lara M."/>
            <person name="Martins A.L."/>
            <person name="Massingham T."/>
            <person name="Moltke I."/>
            <person name="Raney B.J."/>
            <person name="Rasmussen M.D."/>
            <person name="Robinson J."/>
            <person name="Stark A."/>
            <person name="Vilella A.J."/>
            <person name="Wen J."/>
            <person name="Xie X."/>
            <person name="Zody M.C."/>
            <person name="Baldwin J."/>
            <person name="Bloom T."/>
            <person name="Chin C.W."/>
            <person name="Heiman D."/>
            <person name="Nicol R."/>
            <person name="Nusbaum C."/>
            <person name="Young S."/>
            <person name="Wilkinson J."/>
            <person name="Worley K.C."/>
            <person name="Kovar C.L."/>
            <person name="Muzny D.M."/>
            <person name="Gibbs R.A."/>
            <person name="Cree A."/>
            <person name="Dihn H.H."/>
            <person name="Fowler G."/>
            <person name="Jhangiani S."/>
            <person name="Joshi V."/>
            <person name="Lee S."/>
            <person name="Lewis L.R."/>
            <person name="Nazareth L.V."/>
            <person name="Okwuonu G."/>
            <person name="Santibanez J."/>
            <person name="Warren W.C."/>
            <person name="Mardis E.R."/>
            <person name="Weinstock G.M."/>
            <person name="Wilson R.K."/>
            <person name="Delehaunty K."/>
            <person name="Dooling D."/>
            <person name="Fronik C."/>
            <person name="Fulton L."/>
            <person name="Fulton B."/>
            <person name="Graves T."/>
            <person name="Minx P."/>
            <person name="Sodergren E."/>
            <person name="Birney E."/>
            <person name="Margulies E.H."/>
            <person name="Herrero J."/>
            <person name="Green E.D."/>
            <person name="Haussler D."/>
            <person name="Siepel A."/>
            <person name="Goldman N."/>
            <person name="Pollard K.S."/>
            <person name="Pedersen J.S."/>
            <person name="Lander E.S."/>
            <person name="Kellis M."/>
        </authorList>
    </citation>
    <scope>NUCLEOTIDE SEQUENCE [LARGE SCALE GENOMIC DNA]</scope>
    <source>
        <strain evidence="2 3">Thorbecke inbred</strain>
    </source>
</reference>
<dbReference type="EMBL" id="AAGW02017852">
    <property type="status" value="NOT_ANNOTATED_CDS"/>
    <property type="molecule type" value="Genomic_DNA"/>
</dbReference>
<dbReference type="STRING" id="9986.ENSOCUP00000025430"/>
<dbReference type="InterPro" id="IPR027862">
    <property type="entry name" value="DUF4534"/>
</dbReference>
<evidence type="ECO:0000313" key="3">
    <source>
        <dbReference type="Proteomes" id="UP000001811"/>
    </source>
</evidence>
<protein>
    <submittedName>
        <fullName evidence="2">Transmembrane protein 217</fullName>
    </submittedName>
</protein>
<dbReference type="HOGENOM" id="CLU_105458_0_0_1"/>
<keyword evidence="1" id="KW-0472">Membrane</keyword>
<feature type="transmembrane region" description="Helical" evidence="1">
    <location>
        <begin position="12"/>
        <end position="33"/>
    </location>
</feature>
<evidence type="ECO:0000313" key="2">
    <source>
        <dbReference type="Ensembl" id="ENSOCUP00000025430.2"/>
    </source>
</evidence>
<feature type="transmembrane region" description="Helical" evidence="1">
    <location>
        <begin position="94"/>
        <end position="114"/>
    </location>
</feature>
<gene>
    <name evidence="2" type="primary">TMEM217</name>
</gene>
<dbReference type="Pfam" id="PF15049">
    <property type="entry name" value="DUF4534"/>
    <property type="match status" value="1"/>
</dbReference>
<dbReference type="PANTHER" id="PTHR34928:SF2">
    <property type="entry name" value="TRANSMEMBRANE PROTEIN 217"/>
    <property type="match status" value="1"/>
</dbReference>
<dbReference type="PANTHER" id="PTHR34928">
    <property type="entry name" value="TRANSMEMBRANE PROTEIN 217"/>
    <property type="match status" value="1"/>
</dbReference>
<reference evidence="2" key="3">
    <citation type="submission" date="2025-09" db="UniProtKB">
        <authorList>
            <consortium name="Ensembl"/>
        </authorList>
    </citation>
    <scope>IDENTIFICATION</scope>
    <source>
        <strain evidence="2">Thorbecke</strain>
    </source>
</reference>